<organism evidence="2 3">
    <name type="scientific">Adineta ricciae</name>
    <name type="common">Rotifer</name>
    <dbReference type="NCBI Taxonomy" id="249248"/>
    <lineage>
        <taxon>Eukaryota</taxon>
        <taxon>Metazoa</taxon>
        <taxon>Spiralia</taxon>
        <taxon>Gnathifera</taxon>
        <taxon>Rotifera</taxon>
        <taxon>Eurotatoria</taxon>
        <taxon>Bdelloidea</taxon>
        <taxon>Adinetida</taxon>
        <taxon>Adinetidae</taxon>
        <taxon>Adineta</taxon>
    </lineage>
</organism>
<proteinExistence type="predicted"/>
<protein>
    <submittedName>
        <fullName evidence="2">Uncharacterized protein</fullName>
    </submittedName>
</protein>
<comment type="caution">
    <text evidence="2">The sequence shown here is derived from an EMBL/GenBank/DDBJ whole genome shotgun (WGS) entry which is preliminary data.</text>
</comment>
<feature type="region of interest" description="Disordered" evidence="1">
    <location>
        <begin position="101"/>
        <end position="141"/>
    </location>
</feature>
<gene>
    <name evidence="2" type="ORF">XAT740_LOCUS53587</name>
</gene>
<keyword evidence="3" id="KW-1185">Reference proteome</keyword>
<name>A0A816DVY8_ADIRI</name>
<feature type="compositionally biased region" description="Low complexity" evidence="1">
    <location>
        <begin position="31"/>
        <end position="42"/>
    </location>
</feature>
<evidence type="ECO:0000256" key="1">
    <source>
        <dbReference type="SAM" id="MobiDB-lite"/>
    </source>
</evidence>
<reference evidence="2" key="1">
    <citation type="submission" date="2021-02" db="EMBL/GenBank/DDBJ databases">
        <authorList>
            <person name="Nowell W R."/>
        </authorList>
    </citation>
    <scope>NUCLEOTIDE SEQUENCE</scope>
</reference>
<accession>A0A816DVY8</accession>
<dbReference type="EMBL" id="CAJNOR010009245">
    <property type="protein sequence ID" value="CAF1642618.1"/>
    <property type="molecule type" value="Genomic_DNA"/>
</dbReference>
<feature type="non-terminal residue" evidence="2">
    <location>
        <position position="141"/>
    </location>
</feature>
<feature type="compositionally biased region" description="Polar residues" evidence="1">
    <location>
        <begin position="129"/>
        <end position="141"/>
    </location>
</feature>
<sequence length="141" mass="16462">MNDYEQRFQRSLQKLTVPLWYTDTIPSSTISNSTSKQSIISTPSIPRKPHYRQTQRTPEIIHLQHPYNYRSCRSSLATSPSPSIHSWHPNHMIEGMTFSLSKPSTSRRHQKYEKGIDRVSKSSRWYRPTQLTDNQTANSQT</sequence>
<evidence type="ECO:0000313" key="2">
    <source>
        <dbReference type="EMBL" id="CAF1642618.1"/>
    </source>
</evidence>
<dbReference type="Proteomes" id="UP000663828">
    <property type="component" value="Unassembled WGS sequence"/>
</dbReference>
<evidence type="ECO:0000313" key="3">
    <source>
        <dbReference type="Proteomes" id="UP000663828"/>
    </source>
</evidence>
<dbReference type="AlphaFoldDB" id="A0A816DVY8"/>
<feature type="region of interest" description="Disordered" evidence="1">
    <location>
        <begin position="31"/>
        <end position="58"/>
    </location>
</feature>